<dbReference type="OrthoDB" id="5524782at2"/>
<reference evidence="3" key="1">
    <citation type="submission" date="2016-09" db="EMBL/GenBank/DDBJ databases">
        <title>Complete Genome Sequence of Brevibacterium linens SMQ-1335.</title>
        <authorList>
            <person name="de Melo A.G."/>
            <person name="Labrie S.J."/>
            <person name="Dumaresq J."/>
            <person name="Roberts R.J."/>
            <person name="Tremblay D.M."/>
            <person name="Moineau S."/>
        </authorList>
    </citation>
    <scope>NUCLEOTIDE SEQUENCE [LARGE SCALE GENOMIC DNA]</scope>
    <source>
        <strain evidence="3">SMQ-1335</strain>
    </source>
</reference>
<name>A0A1D7W7N1_BREAU</name>
<protein>
    <recommendedName>
        <fullName evidence="1">Helix-turn-helix domain-containing protein</fullName>
    </recommendedName>
</protein>
<dbReference type="AlphaFoldDB" id="A0A1D7W7N1"/>
<evidence type="ECO:0000313" key="3">
    <source>
        <dbReference type="Proteomes" id="UP000094793"/>
    </source>
</evidence>
<organism evidence="2 3">
    <name type="scientific">Brevibacterium aurantiacum</name>
    <dbReference type="NCBI Taxonomy" id="273384"/>
    <lineage>
        <taxon>Bacteria</taxon>
        <taxon>Bacillati</taxon>
        <taxon>Actinomycetota</taxon>
        <taxon>Actinomycetes</taxon>
        <taxon>Micrococcales</taxon>
        <taxon>Brevibacteriaceae</taxon>
        <taxon>Brevibacterium</taxon>
    </lineage>
</organism>
<evidence type="ECO:0000313" key="2">
    <source>
        <dbReference type="EMBL" id="AOP55053.1"/>
    </source>
</evidence>
<dbReference type="Pfam" id="PF12728">
    <property type="entry name" value="HTH_17"/>
    <property type="match status" value="1"/>
</dbReference>
<dbReference type="EMBL" id="CP017150">
    <property type="protein sequence ID" value="AOP55053.1"/>
    <property type="molecule type" value="Genomic_DNA"/>
</dbReference>
<sequence>MQATPTAEVFTPEELAKRYDTSTAALAMLRHKGKGPRFFKLGRRVYYTVAEVLAYEESSAQERTA</sequence>
<dbReference type="Proteomes" id="UP000094793">
    <property type="component" value="Chromosome"/>
</dbReference>
<feature type="domain" description="Helix-turn-helix" evidence="1">
    <location>
        <begin position="10"/>
        <end position="57"/>
    </location>
</feature>
<dbReference type="RefSeq" id="WP_069600915.1">
    <property type="nucleotide sequence ID" value="NZ_CP017150.1"/>
</dbReference>
<dbReference type="KEGG" id="blin:BLSMQ_3353"/>
<proteinExistence type="predicted"/>
<gene>
    <name evidence="2" type="ORF">BLSMQ_3353</name>
</gene>
<dbReference type="InterPro" id="IPR041657">
    <property type="entry name" value="HTH_17"/>
</dbReference>
<accession>A0A1D7W7N1</accession>
<evidence type="ECO:0000259" key="1">
    <source>
        <dbReference type="Pfam" id="PF12728"/>
    </source>
</evidence>